<gene>
    <name evidence="3" type="ORF">GLOTRDRAFT_125646</name>
</gene>
<dbReference type="AlphaFoldDB" id="S7QIZ8"/>
<dbReference type="eggNOG" id="ENOG502R8XS">
    <property type="taxonomic scope" value="Eukaryota"/>
</dbReference>
<dbReference type="STRING" id="670483.S7QIZ8"/>
<evidence type="ECO:0000256" key="2">
    <source>
        <dbReference type="ARBA" id="ARBA00022801"/>
    </source>
</evidence>
<dbReference type="EMBL" id="KB469297">
    <property type="protein sequence ID" value="EPQ59342.1"/>
    <property type="molecule type" value="Genomic_DNA"/>
</dbReference>
<dbReference type="GeneID" id="19301275"/>
<organism evidence="3 4">
    <name type="scientific">Gloeophyllum trabeum (strain ATCC 11539 / FP-39264 / Madison 617)</name>
    <name type="common">Brown rot fungus</name>
    <dbReference type="NCBI Taxonomy" id="670483"/>
    <lineage>
        <taxon>Eukaryota</taxon>
        <taxon>Fungi</taxon>
        <taxon>Dikarya</taxon>
        <taxon>Basidiomycota</taxon>
        <taxon>Agaricomycotina</taxon>
        <taxon>Agaricomycetes</taxon>
        <taxon>Gloeophyllales</taxon>
        <taxon>Gloeophyllaceae</taxon>
        <taxon>Gloeophyllum</taxon>
    </lineage>
</organism>
<dbReference type="SUPFAM" id="SSF75005">
    <property type="entry name" value="Arabinanase/levansucrase/invertase"/>
    <property type="match status" value="1"/>
</dbReference>
<dbReference type="InterPro" id="IPR023296">
    <property type="entry name" value="Glyco_hydro_beta-prop_sf"/>
</dbReference>
<dbReference type="HOGENOM" id="CLU_1230050_0_0_1"/>
<keyword evidence="4" id="KW-1185">Reference proteome</keyword>
<evidence type="ECO:0000313" key="3">
    <source>
        <dbReference type="EMBL" id="EPQ59342.1"/>
    </source>
</evidence>
<keyword evidence="1" id="KW-0732">Signal</keyword>
<name>S7QIZ8_GLOTA</name>
<sequence length="225" mass="24704">MLQWNGNYHLTFTSGGDVQIYHCASLTDCHSPALKSVFTPSDHTYKTCGHPRCTPSTTTGTSSSPRRTPRIIRTIRIFTSKVSGISAWAIGGTVFTLNNQLYMVYSGWPEGDTSTLNQHLFITQLSNDASGNPTVGDHYVDGNAQYDWETFADLGGARHAINEGPAWLQRNNFQGILFSGCASWASCHSIGVLQFTGSDPMATSSWTKWADRFWQSNPNGPCVVQ</sequence>
<dbReference type="OMA" id="HIYISEM"/>
<dbReference type="KEGG" id="gtr:GLOTRDRAFT_125646"/>
<dbReference type="Gene3D" id="2.115.10.20">
    <property type="entry name" value="Glycosyl hydrolase domain, family 43"/>
    <property type="match status" value="1"/>
</dbReference>
<evidence type="ECO:0000256" key="1">
    <source>
        <dbReference type="ARBA" id="ARBA00022729"/>
    </source>
</evidence>
<accession>S7QIZ8</accession>
<proteinExistence type="predicted"/>
<dbReference type="GO" id="GO:0016787">
    <property type="term" value="F:hydrolase activity"/>
    <property type="evidence" value="ECO:0007669"/>
    <property type="project" value="UniProtKB-KW"/>
</dbReference>
<evidence type="ECO:0000313" key="4">
    <source>
        <dbReference type="Proteomes" id="UP000030669"/>
    </source>
</evidence>
<dbReference type="RefSeq" id="XP_007862366.1">
    <property type="nucleotide sequence ID" value="XM_007864175.1"/>
</dbReference>
<protein>
    <submittedName>
        <fullName evidence="3">Uncharacterized protein</fullName>
    </submittedName>
</protein>
<dbReference type="PANTHER" id="PTHR43817">
    <property type="entry name" value="GLYCOSYL HYDROLASE"/>
    <property type="match status" value="1"/>
</dbReference>
<dbReference type="PANTHER" id="PTHR43817:SF1">
    <property type="entry name" value="HYDROLASE, FAMILY 43, PUTATIVE (AFU_ORTHOLOGUE AFUA_3G01660)-RELATED"/>
    <property type="match status" value="1"/>
</dbReference>
<dbReference type="Proteomes" id="UP000030669">
    <property type="component" value="Unassembled WGS sequence"/>
</dbReference>
<reference evidence="3 4" key="1">
    <citation type="journal article" date="2012" name="Science">
        <title>The Paleozoic origin of enzymatic lignin decomposition reconstructed from 31 fungal genomes.</title>
        <authorList>
            <person name="Floudas D."/>
            <person name="Binder M."/>
            <person name="Riley R."/>
            <person name="Barry K."/>
            <person name="Blanchette R.A."/>
            <person name="Henrissat B."/>
            <person name="Martinez A.T."/>
            <person name="Otillar R."/>
            <person name="Spatafora J.W."/>
            <person name="Yadav J.S."/>
            <person name="Aerts A."/>
            <person name="Benoit I."/>
            <person name="Boyd A."/>
            <person name="Carlson A."/>
            <person name="Copeland A."/>
            <person name="Coutinho P.M."/>
            <person name="de Vries R.P."/>
            <person name="Ferreira P."/>
            <person name="Findley K."/>
            <person name="Foster B."/>
            <person name="Gaskell J."/>
            <person name="Glotzer D."/>
            <person name="Gorecki P."/>
            <person name="Heitman J."/>
            <person name="Hesse C."/>
            <person name="Hori C."/>
            <person name="Igarashi K."/>
            <person name="Jurgens J.A."/>
            <person name="Kallen N."/>
            <person name="Kersten P."/>
            <person name="Kohler A."/>
            <person name="Kuees U."/>
            <person name="Kumar T.K.A."/>
            <person name="Kuo A."/>
            <person name="LaButti K."/>
            <person name="Larrondo L.F."/>
            <person name="Lindquist E."/>
            <person name="Ling A."/>
            <person name="Lombard V."/>
            <person name="Lucas S."/>
            <person name="Lundell T."/>
            <person name="Martin R."/>
            <person name="McLaughlin D.J."/>
            <person name="Morgenstern I."/>
            <person name="Morin E."/>
            <person name="Murat C."/>
            <person name="Nagy L.G."/>
            <person name="Nolan M."/>
            <person name="Ohm R.A."/>
            <person name="Patyshakuliyeva A."/>
            <person name="Rokas A."/>
            <person name="Ruiz-Duenas F.J."/>
            <person name="Sabat G."/>
            <person name="Salamov A."/>
            <person name="Samejima M."/>
            <person name="Schmutz J."/>
            <person name="Slot J.C."/>
            <person name="St John F."/>
            <person name="Stenlid J."/>
            <person name="Sun H."/>
            <person name="Sun S."/>
            <person name="Syed K."/>
            <person name="Tsang A."/>
            <person name="Wiebenga A."/>
            <person name="Young D."/>
            <person name="Pisabarro A."/>
            <person name="Eastwood D.C."/>
            <person name="Martin F."/>
            <person name="Cullen D."/>
            <person name="Grigoriev I.V."/>
            <person name="Hibbett D.S."/>
        </authorList>
    </citation>
    <scope>NUCLEOTIDE SEQUENCE [LARGE SCALE GENOMIC DNA]</scope>
    <source>
        <strain evidence="3 4">ATCC 11539</strain>
    </source>
</reference>
<keyword evidence="2" id="KW-0378">Hydrolase</keyword>
<dbReference type="OrthoDB" id="272289at2759"/>